<evidence type="ECO:0000313" key="3">
    <source>
        <dbReference type="EMBL" id="PSK40095.1"/>
    </source>
</evidence>
<feature type="compositionally biased region" description="Basic and acidic residues" evidence="1">
    <location>
        <begin position="1256"/>
        <end position="1265"/>
    </location>
</feature>
<comment type="caution">
    <text evidence="3">The sequence shown here is derived from an EMBL/GenBank/DDBJ whole genome shotgun (WGS) entry which is preliminary data.</text>
</comment>
<dbReference type="PANTHER" id="PTHR10644">
    <property type="entry name" value="DNA REPAIR/RNA PROCESSING CPSF FAMILY"/>
    <property type="match status" value="1"/>
</dbReference>
<feature type="domain" description="RSE1/DDB1/CPSF1 first beta-propeller" evidence="2">
    <location>
        <begin position="41"/>
        <end position="329"/>
    </location>
</feature>
<dbReference type="OrthoDB" id="20774at2759"/>
<dbReference type="EMBL" id="NHZQ01000363">
    <property type="protein sequence ID" value="PSK40095.1"/>
    <property type="molecule type" value="Genomic_DNA"/>
</dbReference>
<dbReference type="Gene3D" id="2.130.10.10">
    <property type="entry name" value="YVTN repeat-like/Quinoprotein amine dehydrogenase"/>
    <property type="match status" value="1"/>
</dbReference>
<sequence>MNTSSTTLGLLTRTLSPGTGPRQILKLRPSNQDQHFCQDVFIFFGDRCFELFGIEENGLLRRLNRTNLDGRVLTAEVVRRSNADNAYLVIYRIVFNPSGLKTEIACYRPFPKRVDPLEKLGSLLAIDNSSHVIATAAPEHGLMVWKALSSHPEDTVNSPGSLTDRGPLRLEGQGPLIELQDQIVLMSFDGTRDYTVEHSSLLLIQIIKSKVVLRQLTLDVEYGRVEIQEPQRIDPAEVVPDLLIPLGIPGYFVLASARGLMLYNAGASSGNTLVKRLGPIDVGPHGQKVIDETTVWTSWTSDASTADQDSIPFLVLRSDGLVANLELDVHAFVQDGTCKIHLNAVTFTPHPLDGGVSSFRDPLSGALLLAVSGDRCDGGLYDVQIGKAGGIQNGSLVLSRLQPLSNCSPTLDFISSNLPRSHDSSPRVGESLFLTSGGPDTGRIVEQRPGLDVSMIFSLDFNAMGFDNRLWIAKTGVSGSSVFLMSDSSSPDSAHTSLLLHDGEGMVGIDSETIGMLSADDTGLGSLQITDPTVYLSLFDGYTVHVTNQTVYLHSASGVKEIVKVSAEDLILKADALYESDKTSLLMSTVSTSNEGSIYKVQALCFSNEPNSETIPLFEESVTLSPTTVKVVSSTDGIYMLFALDGAIHIRNPGKSDLQAAYVFEGNSTTPSACEEILVLNDQFGFKAHLLCALRDGTLVVLEMRWSSHDVHIVHLQTFTLGLTPVNIVSYSAGDQSKSGSAIAICDSRLFLVQVSPDQNDSAQFAIKHLWITDKDEPDFQMTNILAVSQVTHDLCLDGINVRGCLAVITGSACLIAHLDESSGPAVPRALAVRSSPSRIFYSKRLGHFAVGGSCIDPDTDALGGTVEFVRSSKRNIIKTEDGQEDVGTFVHFPGERLLCMTEWVHESRDGKKFAFLLAGTGIENTRTQANGHIPSSGRVHLLQPKLSHGVVESAAVAKTTKFDLPVRAISLYGANGYICSHGTTVSYYMYSALNKKWQQVCAYRLHSPAVHITTSPPHIHITAATDSLMTLQLLGPDPEANDDNLTPTAFRFHLTTVDSTSALGQHHLTLPSPFNTPEASVLNILTTKTSSLRGLLHPLYSPSSSNQSKQISTPLFTASLSASLIRLRSHNTSLLPTQPHYSITGLTTDGALMGLKLLGPNEWVVLKYVETLCRRSRRVCPSDARHLRAGGFRGEEVGRGEGYRGPVGLRGLGRYDGESEGEFESRTGLGWAAVEEMGEGRGREEERDEMDVDEREGMERVETDEEGRRWRGGWEVLEELPRSERWGEGDMHVDGDLLGRLLEDGEFGGRKLLEVILEEEATREDRIGLFVAERMEEERGLVADTLKLIRKVLASWGYW</sequence>
<evidence type="ECO:0000259" key="2">
    <source>
        <dbReference type="Pfam" id="PF10433"/>
    </source>
</evidence>
<dbReference type="InterPro" id="IPR018846">
    <property type="entry name" value="Beta-prop_RSE1/DDB1/CPSF1_1st"/>
</dbReference>
<dbReference type="Pfam" id="PF10433">
    <property type="entry name" value="Beta-prop_RSE1_1st"/>
    <property type="match status" value="1"/>
</dbReference>
<evidence type="ECO:0000256" key="1">
    <source>
        <dbReference type="SAM" id="MobiDB-lite"/>
    </source>
</evidence>
<gene>
    <name evidence="3" type="ORF">B9Z65_8035</name>
</gene>
<dbReference type="InterPro" id="IPR050358">
    <property type="entry name" value="RSE1/DDB1/CFT1"/>
</dbReference>
<accession>A0A2P7YVV2</accession>
<organism evidence="3 4">
    <name type="scientific">Elsinoe australis</name>
    <dbReference type="NCBI Taxonomy" id="40998"/>
    <lineage>
        <taxon>Eukaryota</taxon>
        <taxon>Fungi</taxon>
        <taxon>Dikarya</taxon>
        <taxon>Ascomycota</taxon>
        <taxon>Pezizomycotina</taxon>
        <taxon>Dothideomycetes</taxon>
        <taxon>Dothideomycetidae</taxon>
        <taxon>Myriangiales</taxon>
        <taxon>Elsinoaceae</taxon>
        <taxon>Elsinoe</taxon>
    </lineage>
</organism>
<feature type="region of interest" description="Disordered" evidence="1">
    <location>
        <begin position="1238"/>
        <end position="1265"/>
    </location>
</feature>
<proteinExistence type="predicted"/>
<reference evidence="3 4" key="1">
    <citation type="submission" date="2017-05" db="EMBL/GenBank/DDBJ databases">
        <title>Draft genome sequence of Elsinoe australis.</title>
        <authorList>
            <person name="Cheng Q."/>
        </authorList>
    </citation>
    <scope>NUCLEOTIDE SEQUENCE [LARGE SCALE GENOMIC DNA]</scope>
    <source>
        <strain evidence="3 4">NL1</strain>
    </source>
</reference>
<dbReference type="InterPro" id="IPR015943">
    <property type="entry name" value="WD40/YVTN_repeat-like_dom_sf"/>
</dbReference>
<protein>
    <recommendedName>
        <fullName evidence="2">RSE1/DDB1/CPSF1 first beta-propeller domain-containing protein</fullName>
    </recommendedName>
</protein>
<dbReference type="Proteomes" id="UP000243723">
    <property type="component" value="Unassembled WGS sequence"/>
</dbReference>
<dbReference type="STRING" id="40998.A0A2P7YVV2"/>
<evidence type="ECO:0000313" key="4">
    <source>
        <dbReference type="Proteomes" id="UP000243723"/>
    </source>
</evidence>
<name>A0A2P7YVV2_9PEZI</name>
<keyword evidence="4" id="KW-1185">Reference proteome</keyword>